<protein>
    <submittedName>
        <fullName evidence="1">Uncharacterized protein</fullName>
    </submittedName>
</protein>
<evidence type="ECO:0000313" key="2">
    <source>
        <dbReference type="Proteomes" id="UP000189369"/>
    </source>
</evidence>
<accession>A0A1U9JXS1</accession>
<reference evidence="1 2" key="1">
    <citation type="submission" date="2017-01" db="EMBL/GenBank/DDBJ databases">
        <title>Complete Genome Sequence of Paenalcaligenes hominis, Isolated from a paraplegic Patient with neurogenic bladder.</title>
        <authorList>
            <person name="Mukhopadhyay R."/>
            <person name="Joaquin J."/>
            <person name="Hogue R."/>
            <person name="Kilaru A."/>
            <person name="Jospin G."/>
            <person name="Mars K."/>
            <person name="Eisen J.A."/>
            <person name="Chaturvedi V."/>
        </authorList>
    </citation>
    <scope>NUCLEOTIDE SEQUENCE [LARGE SCALE GENOMIC DNA]</scope>
    <source>
        <strain evidence="1 2">15S00501</strain>
    </source>
</reference>
<gene>
    <name evidence="1" type="ORF">PAEH1_01300</name>
</gene>
<dbReference type="STRING" id="643674.PAEH1_01300"/>
<dbReference type="KEGG" id="phn:PAEH1_01300"/>
<proteinExistence type="predicted"/>
<name>A0A1U9JXS1_9BURK</name>
<organism evidence="1 2">
    <name type="scientific">Paenalcaligenes hominis</name>
    <dbReference type="NCBI Taxonomy" id="643674"/>
    <lineage>
        <taxon>Bacteria</taxon>
        <taxon>Pseudomonadati</taxon>
        <taxon>Pseudomonadota</taxon>
        <taxon>Betaproteobacteria</taxon>
        <taxon>Burkholderiales</taxon>
        <taxon>Alcaligenaceae</taxon>
        <taxon>Paenalcaligenes</taxon>
    </lineage>
</organism>
<evidence type="ECO:0000313" key="1">
    <source>
        <dbReference type="EMBL" id="AQS50519.1"/>
    </source>
</evidence>
<sequence length="113" mass="12344">MVISKPNERESMPDLWNSLVRKGRDKFADNYPTLMGDIRAEQTEEVAIALGVSHDKLVTHEYNQKLGSLIAAAAGDEEAIVYLIKLGASSDAEAELGVANYRDHISKNLGGFP</sequence>
<dbReference type="EMBL" id="CP019697">
    <property type="protein sequence ID" value="AQS50519.1"/>
    <property type="molecule type" value="Genomic_DNA"/>
</dbReference>
<dbReference type="AlphaFoldDB" id="A0A1U9JXS1"/>
<dbReference type="Proteomes" id="UP000189369">
    <property type="component" value="Chromosome"/>
</dbReference>